<sequence>MMPLPRRSRAVSWHILDFPQDTTVGDGKEALDYLLAAAEDELQRKPDIISMCPELPVIDGFECSRILRCKFPYSNYYCRTPIVGMPYRPIVDDKERRRTTGMSGILPRPIQERNLEQIWSNGLSKVELESLFSESNVRDAGRDASNDGDGIVQRLLKIEASTLGQNG</sequence>
<evidence type="ECO:0000259" key="2">
    <source>
        <dbReference type="PROSITE" id="PS50110"/>
    </source>
</evidence>
<comment type="caution">
    <text evidence="1">Lacks conserved residue(s) required for the propagation of feature annotation.</text>
</comment>
<dbReference type="InterPro" id="IPR001789">
    <property type="entry name" value="Sig_transdc_resp-reg_receiver"/>
</dbReference>
<dbReference type="PROSITE" id="PS50110">
    <property type="entry name" value="RESPONSE_REGULATORY"/>
    <property type="match status" value="1"/>
</dbReference>
<evidence type="ECO:0000313" key="3">
    <source>
        <dbReference type="EMBL" id="GAB1316122.1"/>
    </source>
</evidence>
<dbReference type="Gene3D" id="3.40.50.2300">
    <property type="match status" value="1"/>
</dbReference>
<keyword evidence="4" id="KW-1185">Reference proteome</keyword>
<comment type="caution">
    <text evidence="3">The sequence shown here is derived from an EMBL/GenBank/DDBJ whole genome shotgun (WGS) entry which is preliminary data.</text>
</comment>
<feature type="domain" description="Response regulatory" evidence="2">
    <location>
        <begin position="1"/>
        <end position="123"/>
    </location>
</feature>
<dbReference type="RefSeq" id="XP_070917853.1">
    <property type="nucleotide sequence ID" value="XM_071061752.1"/>
</dbReference>
<dbReference type="Proteomes" id="UP001628179">
    <property type="component" value="Unassembled WGS sequence"/>
</dbReference>
<accession>A0ABQ0GEF7</accession>
<dbReference type="GeneID" id="98177075"/>
<gene>
    <name evidence="3" type="ORF">MFIFM68171_06332</name>
</gene>
<proteinExistence type="predicted"/>
<evidence type="ECO:0000313" key="4">
    <source>
        <dbReference type="Proteomes" id="UP001628179"/>
    </source>
</evidence>
<protein>
    <recommendedName>
        <fullName evidence="2">Response regulatory domain-containing protein</fullName>
    </recommendedName>
</protein>
<reference evidence="3 4" key="1">
    <citation type="submission" date="2024-09" db="EMBL/GenBank/DDBJ databases">
        <title>Itraconazole resistance in Madurella fahalii resulting from another homologue of gene encoding cytochrome P450 14-alpha sterol demethylase (CYP51).</title>
        <authorList>
            <person name="Yoshioka I."/>
            <person name="Fahal A.H."/>
            <person name="Kaneko S."/>
            <person name="Yaguchi T."/>
        </authorList>
    </citation>
    <scope>NUCLEOTIDE SEQUENCE [LARGE SCALE GENOMIC DNA]</scope>
    <source>
        <strain evidence="3 4">IFM 68171</strain>
    </source>
</reference>
<dbReference type="InterPro" id="IPR011006">
    <property type="entry name" value="CheY-like_superfamily"/>
</dbReference>
<evidence type="ECO:0000256" key="1">
    <source>
        <dbReference type="PROSITE-ProRule" id="PRU00169"/>
    </source>
</evidence>
<organism evidence="3 4">
    <name type="scientific">Madurella fahalii</name>
    <dbReference type="NCBI Taxonomy" id="1157608"/>
    <lineage>
        <taxon>Eukaryota</taxon>
        <taxon>Fungi</taxon>
        <taxon>Dikarya</taxon>
        <taxon>Ascomycota</taxon>
        <taxon>Pezizomycotina</taxon>
        <taxon>Sordariomycetes</taxon>
        <taxon>Sordariomycetidae</taxon>
        <taxon>Sordariales</taxon>
        <taxon>Sordariales incertae sedis</taxon>
        <taxon>Madurella</taxon>
    </lineage>
</organism>
<dbReference type="SUPFAM" id="SSF52172">
    <property type="entry name" value="CheY-like"/>
    <property type="match status" value="1"/>
</dbReference>
<name>A0ABQ0GEF7_9PEZI</name>
<dbReference type="EMBL" id="BAAFSV010000003">
    <property type="protein sequence ID" value="GAB1316122.1"/>
    <property type="molecule type" value="Genomic_DNA"/>
</dbReference>